<dbReference type="SUPFAM" id="SSF53649">
    <property type="entry name" value="Alkaline phosphatase-like"/>
    <property type="match status" value="1"/>
</dbReference>
<protein>
    <recommendedName>
        <fullName evidence="1">Sulfatase N-terminal domain-containing protein</fullName>
    </recommendedName>
</protein>
<feature type="domain" description="Sulfatase N-terminal" evidence="1">
    <location>
        <begin position="24"/>
        <end position="67"/>
    </location>
</feature>
<evidence type="ECO:0000259" key="1">
    <source>
        <dbReference type="Pfam" id="PF00884"/>
    </source>
</evidence>
<dbReference type="Proteomes" id="UP000175691">
    <property type="component" value="Unassembled WGS sequence"/>
</dbReference>
<proteinExistence type="predicted"/>
<comment type="caution">
    <text evidence="2">The sequence shown here is derived from an EMBL/GenBank/DDBJ whole genome shotgun (WGS) entry which is preliminary data.</text>
</comment>
<dbReference type="AlphaFoldDB" id="A0A1E7ZDJ0"/>
<organism evidence="2 3">
    <name type="scientific">Alteromonas confluentis</name>
    <dbReference type="NCBI Taxonomy" id="1656094"/>
    <lineage>
        <taxon>Bacteria</taxon>
        <taxon>Pseudomonadati</taxon>
        <taxon>Pseudomonadota</taxon>
        <taxon>Gammaproteobacteria</taxon>
        <taxon>Alteromonadales</taxon>
        <taxon>Alteromonadaceae</taxon>
        <taxon>Alteromonas/Salinimonas group</taxon>
        <taxon>Alteromonas</taxon>
    </lineage>
</organism>
<dbReference type="InterPro" id="IPR017850">
    <property type="entry name" value="Alkaline_phosphatase_core_sf"/>
</dbReference>
<name>A0A1E7ZDJ0_9ALTE</name>
<keyword evidence="3" id="KW-1185">Reference proteome</keyword>
<evidence type="ECO:0000313" key="2">
    <source>
        <dbReference type="EMBL" id="OFC71588.1"/>
    </source>
</evidence>
<dbReference type="Pfam" id="PF00884">
    <property type="entry name" value="Sulfatase"/>
    <property type="match status" value="1"/>
</dbReference>
<dbReference type="EMBL" id="MDHN01000013">
    <property type="protein sequence ID" value="OFC71588.1"/>
    <property type="molecule type" value="Genomic_DNA"/>
</dbReference>
<dbReference type="STRING" id="1656094.BFC18_07595"/>
<sequence length="96" mass="10713">MRMFRWMLFTVVTGFSLTAWGKQPNILLIVAEDLSPRVGAFGDAVADTPTIDALTEQGIRFTNVYAAIKLREDHTASIKPVENQLDKCQKGSRLCK</sequence>
<dbReference type="OrthoDB" id="9803751at2"/>
<dbReference type="RefSeq" id="WP_070124468.1">
    <property type="nucleotide sequence ID" value="NZ_MDHN01000013.1"/>
</dbReference>
<reference evidence="2 3" key="1">
    <citation type="submission" date="2016-08" db="EMBL/GenBank/DDBJ databases">
        <authorList>
            <person name="Seilhamer J.J."/>
        </authorList>
    </citation>
    <scope>NUCLEOTIDE SEQUENCE [LARGE SCALE GENOMIC DNA]</scope>
    <source>
        <strain evidence="2 3">KCTC 42603</strain>
    </source>
</reference>
<evidence type="ECO:0000313" key="3">
    <source>
        <dbReference type="Proteomes" id="UP000175691"/>
    </source>
</evidence>
<dbReference type="InterPro" id="IPR000917">
    <property type="entry name" value="Sulfatase_N"/>
</dbReference>
<gene>
    <name evidence="2" type="ORF">BFC18_07595</name>
</gene>
<dbReference type="Gene3D" id="3.40.720.10">
    <property type="entry name" value="Alkaline Phosphatase, subunit A"/>
    <property type="match status" value="1"/>
</dbReference>
<accession>A0A1E7ZDJ0</accession>